<evidence type="ECO:0000256" key="2">
    <source>
        <dbReference type="ARBA" id="ARBA00022448"/>
    </source>
</evidence>
<keyword evidence="2 6" id="KW-0813">Transport</keyword>
<comment type="subcellular location">
    <subcellularLocation>
        <location evidence="1 6">Membrane</location>
        <topology evidence="1 6">Multi-pass membrane protein</topology>
    </subcellularLocation>
</comment>
<evidence type="ECO:0000256" key="1">
    <source>
        <dbReference type="ARBA" id="ARBA00004141"/>
    </source>
</evidence>
<feature type="transmembrane region" description="Helical" evidence="6">
    <location>
        <begin position="49"/>
        <end position="68"/>
    </location>
</feature>
<gene>
    <name evidence="7" type="ORF">QWI16_02435</name>
</gene>
<evidence type="ECO:0000313" key="7">
    <source>
        <dbReference type="EMBL" id="MDO3381013.1"/>
    </source>
</evidence>
<reference evidence="7" key="1">
    <citation type="submission" date="2023-07" db="EMBL/GenBank/DDBJ databases">
        <title>Gilvimarinus algae sp. nov., isolated from the surface of Kelp.</title>
        <authorList>
            <person name="Sun Y.Y."/>
            <person name="Gong Y."/>
            <person name="Du Z.J."/>
        </authorList>
    </citation>
    <scope>NUCLEOTIDE SEQUENCE</scope>
    <source>
        <strain evidence="7">SDUM040014</strain>
    </source>
</reference>
<dbReference type="Pfam" id="PF01384">
    <property type="entry name" value="PHO4"/>
    <property type="match status" value="1"/>
</dbReference>
<name>A0ABT8TD09_9GAMM</name>
<keyword evidence="4 6" id="KW-1133">Transmembrane helix</keyword>
<sequence>MTVIAEYGQILLILACVFGLFMAWGVGANDVANAMGTSVGSKALTIKQAIVIAMIFEFLGAYLAGGAVTSTIRKGIVDPAIMAGSPDLLVYGMLSALLAAGTWLLVASILGWPVSTTHSIVGAIVGFAAVGISVEAVAWGKVLSIVASWVVSPMLAGTIAFFIFRSVQRLILNAEDPFTQAKRYIPFYMFAVGFLIAMVTLLKGLKHVFKDVGFSLSFIESTLIAAVIGGIVCAFGIYLLRRVKPEATPASGNRFANVEKMFAVLMVFTACAMAFAHGSNDVANAVGPMAAVINVVKTGGVASQSVMPSWVLLIGGVGIVIGLATYGFKVMATIGKKITELTPSRGFAAELAAAATVVLASGTGLPISTTHTLVGAVLGVGLARGIGALNLGVVGSIFMSWIVTLPAGAGLAILFFFFFKGIFG</sequence>
<feature type="transmembrane region" description="Helical" evidence="6">
    <location>
        <begin position="261"/>
        <end position="279"/>
    </location>
</feature>
<comment type="caution">
    <text evidence="7">The sequence shown here is derived from an EMBL/GenBank/DDBJ whole genome shotgun (WGS) entry which is preliminary data.</text>
</comment>
<keyword evidence="6" id="KW-0592">Phosphate transport</keyword>
<feature type="transmembrane region" description="Helical" evidence="6">
    <location>
        <begin position="88"/>
        <end position="112"/>
    </location>
</feature>
<evidence type="ECO:0000256" key="6">
    <source>
        <dbReference type="RuleBase" id="RU363058"/>
    </source>
</evidence>
<keyword evidence="8" id="KW-1185">Reference proteome</keyword>
<protein>
    <recommendedName>
        <fullName evidence="6">Phosphate transporter</fullName>
    </recommendedName>
</protein>
<dbReference type="Proteomes" id="UP001168380">
    <property type="component" value="Unassembled WGS sequence"/>
</dbReference>
<feature type="transmembrane region" description="Helical" evidence="6">
    <location>
        <begin position="145"/>
        <end position="164"/>
    </location>
</feature>
<dbReference type="PANTHER" id="PTHR11101">
    <property type="entry name" value="PHOSPHATE TRANSPORTER"/>
    <property type="match status" value="1"/>
</dbReference>
<proteinExistence type="inferred from homology"/>
<dbReference type="EMBL" id="JAULRT010000032">
    <property type="protein sequence ID" value="MDO3381013.1"/>
    <property type="molecule type" value="Genomic_DNA"/>
</dbReference>
<feature type="transmembrane region" description="Helical" evidence="6">
    <location>
        <begin position="119"/>
        <end position="139"/>
    </location>
</feature>
<feature type="transmembrane region" description="Helical" evidence="6">
    <location>
        <begin position="347"/>
        <end position="367"/>
    </location>
</feature>
<evidence type="ECO:0000256" key="4">
    <source>
        <dbReference type="ARBA" id="ARBA00022989"/>
    </source>
</evidence>
<feature type="transmembrane region" description="Helical" evidence="6">
    <location>
        <begin position="401"/>
        <end position="423"/>
    </location>
</feature>
<dbReference type="InterPro" id="IPR001204">
    <property type="entry name" value="Phos_transporter"/>
</dbReference>
<feature type="transmembrane region" description="Helical" evidence="6">
    <location>
        <begin position="307"/>
        <end position="326"/>
    </location>
</feature>
<feature type="transmembrane region" description="Helical" evidence="6">
    <location>
        <begin position="222"/>
        <end position="240"/>
    </location>
</feature>
<keyword evidence="5 6" id="KW-0472">Membrane</keyword>
<dbReference type="PANTHER" id="PTHR11101:SF80">
    <property type="entry name" value="PHOSPHATE TRANSPORTER"/>
    <property type="match status" value="1"/>
</dbReference>
<feature type="transmembrane region" description="Helical" evidence="6">
    <location>
        <begin position="185"/>
        <end position="202"/>
    </location>
</feature>
<dbReference type="RefSeq" id="WP_302711135.1">
    <property type="nucleotide sequence ID" value="NZ_JAULRT010000032.1"/>
</dbReference>
<evidence type="ECO:0000313" key="8">
    <source>
        <dbReference type="Proteomes" id="UP001168380"/>
    </source>
</evidence>
<keyword evidence="3 6" id="KW-0812">Transmembrane</keyword>
<feature type="transmembrane region" description="Helical" evidence="6">
    <location>
        <begin position="6"/>
        <end position="28"/>
    </location>
</feature>
<organism evidence="7 8">
    <name type="scientific">Gilvimarinus algae</name>
    <dbReference type="NCBI Taxonomy" id="3058037"/>
    <lineage>
        <taxon>Bacteria</taxon>
        <taxon>Pseudomonadati</taxon>
        <taxon>Pseudomonadota</taxon>
        <taxon>Gammaproteobacteria</taxon>
        <taxon>Cellvibrionales</taxon>
        <taxon>Cellvibrionaceae</taxon>
        <taxon>Gilvimarinus</taxon>
    </lineage>
</organism>
<comment type="similarity">
    <text evidence="6">Belongs to the inorganic phosphate transporter (PiT) (TC 2.A.20) family.</text>
</comment>
<evidence type="ECO:0000256" key="3">
    <source>
        <dbReference type="ARBA" id="ARBA00022692"/>
    </source>
</evidence>
<accession>A0ABT8TD09</accession>
<evidence type="ECO:0000256" key="5">
    <source>
        <dbReference type="ARBA" id="ARBA00023136"/>
    </source>
</evidence>